<dbReference type="VEuPathDB" id="PiroplasmaDB:BBBOND_0405690"/>
<sequence>MVVRRSAETSGYCNAKRRGTLLFNFSAVSLRCSSGHIFDEQRFQLPKHPLSADENGDTPKGFEKSRHLKPPESCFVVFSVKVEYKVSTSKEEWQLCSTVETKPILSRFNKSNRKYTTCLLKHQERLPLYLMGRRPAASHNGVPTGSKSDFIPCTETDIGENSCACSQCAHLSESHLFKIAIDTAVIYNGNVVYAGHGLRLLRAKDLFGTRIAFELFGDSCITDAVSGCSVSDACVFVNINIKDVKFISSTKQYDNIHAPNLSLQSQESCTDAQEYGSVQCLEKYTRSGSSAIVSREQCPRSSDIPMSRDSISDSELVPLKECITYHLSPSDMIVSPSQSVTANDICAVYVGSDPKYRVSVLDINNLVNNVCNRNDLDVVAQTNEDELVLNKPDTANNAVEDENGLSTQLSVTPNSPHIPVGSPEDKIVENEALKVKANDAWSFSSQFSTFFGGENQEPSTTQQDSDASRPLINVASENKEKITEARELSTFAMTLKLPRRNHHTFLLKIGHLQRKPGHLTLEHSTGLVLDRIFDGIAATLKRSSCGFSVKRVWIEANEAGSFVCALTIPDKGGDLDYAKHLTQPFYNLPLDAIGEIAILLNTFSSNESEGLQYNALREMFMKLKIGCEMYVSVCMAGNNLDEVTPFDWHEPDSHAPCLRATQSETAAYVDTALSNALDTISNDEQVKCESERDKISLGSWINTIKRIMVDNEGSTIQITSPRTALPINTNQRWAIMLKRMLESIKTDENEELCSDAIKFIWPVAQ</sequence>
<dbReference type="OMA" id="NDICAVY"/>
<name>A0A061DEY4_BABBI</name>
<evidence type="ECO:0000313" key="2">
    <source>
        <dbReference type="EMBL" id="CDR98085.1"/>
    </source>
</evidence>
<dbReference type="OrthoDB" id="365891at2759"/>
<evidence type="ECO:0000256" key="1">
    <source>
        <dbReference type="SAM" id="MobiDB-lite"/>
    </source>
</evidence>
<reference evidence="3" key="1">
    <citation type="journal article" date="2014" name="Nucleic Acids Res.">
        <title>The evolutionary dynamics of variant antigen genes in Babesia reveal a history of genomic innovation underlying host-parasite interaction.</title>
        <authorList>
            <person name="Jackson A.P."/>
            <person name="Otto T.D."/>
            <person name="Darby A."/>
            <person name="Ramaprasad A."/>
            <person name="Xia D."/>
            <person name="Echaide I.E."/>
            <person name="Farber M."/>
            <person name="Gahlot S."/>
            <person name="Gamble J."/>
            <person name="Gupta D."/>
            <person name="Gupta Y."/>
            <person name="Jackson L."/>
            <person name="Malandrin L."/>
            <person name="Malas T.B."/>
            <person name="Moussa E."/>
            <person name="Nair M."/>
            <person name="Reid A.J."/>
            <person name="Sanders M."/>
            <person name="Sharma J."/>
            <person name="Tracey A."/>
            <person name="Quail M.A."/>
            <person name="Weir W."/>
            <person name="Wastling J.M."/>
            <person name="Hall N."/>
            <person name="Willadsen P."/>
            <person name="Lingelbach K."/>
            <person name="Shiels B."/>
            <person name="Tait A."/>
            <person name="Berriman M."/>
            <person name="Allred D.R."/>
            <person name="Pain A."/>
        </authorList>
    </citation>
    <scope>NUCLEOTIDE SEQUENCE [LARGE SCALE GENOMIC DNA]</scope>
    <source>
        <strain evidence="3">Bond</strain>
    </source>
</reference>
<feature type="region of interest" description="Disordered" evidence="1">
    <location>
        <begin position="48"/>
        <end position="67"/>
    </location>
</feature>
<protein>
    <submittedName>
        <fullName evidence="2">Uncharacterized protein</fullName>
    </submittedName>
</protein>
<organism evidence="2 3">
    <name type="scientific">Babesia bigemina</name>
    <dbReference type="NCBI Taxonomy" id="5866"/>
    <lineage>
        <taxon>Eukaryota</taxon>
        <taxon>Sar</taxon>
        <taxon>Alveolata</taxon>
        <taxon>Apicomplexa</taxon>
        <taxon>Aconoidasida</taxon>
        <taxon>Piroplasmida</taxon>
        <taxon>Babesiidae</taxon>
        <taxon>Babesia</taxon>
    </lineage>
</organism>
<evidence type="ECO:0000313" key="3">
    <source>
        <dbReference type="Proteomes" id="UP000033188"/>
    </source>
</evidence>
<dbReference type="RefSeq" id="XP_012770271.1">
    <property type="nucleotide sequence ID" value="XM_012914817.1"/>
</dbReference>
<dbReference type="GeneID" id="24566626"/>
<accession>A0A061DEY4</accession>
<dbReference type="KEGG" id="bbig:BBBOND_0405690"/>
<dbReference type="Proteomes" id="UP000033188">
    <property type="component" value="Chromosome 5"/>
</dbReference>
<dbReference type="AlphaFoldDB" id="A0A061DEY4"/>
<proteinExistence type="predicted"/>
<gene>
    <name evidence="2" type="ORF">BBBOND_0405690</name>
</gene>
<dbReference type="EMBL" id="LK391711">
    <property type="protein sequence ID" value="CDR98085.1"/>
    <property type="molecule type" value="Genomic_DNA"/>
</dbReference>
<keyword evidence="3" id="KW-1185">Reference proteome</keyword>